<keyword evidence="1" id="KW-0393">Immunoglobulin domain</keyword>
<accession>A0ABM1BFX3</accession>
<dbReference type="InterPro" id="IPR003599">
    <property type="entry name" value="Ig_sub"/>
</dbReference>
<organism evidence="6 7">
    <name type="scientific">Limulus polyphemus</name>
    <name type="common">Atlantic horseshoe crab</name>
    <dbReference type="NCBI Taxonomy" id="6850"/>
    <lineage>
        <taxon>Eukaryota</taxon>
        <taxon>Metazoa</taxon>
        <taxon>Ecdysozoa</taxon>
        <taxon>Arthropoda</taxon>
        <taxon>Chelicerata</taxon>
        <taxon>Merostomata</taxon>
        <taxon>Xiphosura</taxon>
        <taxon>Limulidae</taxon>
        <taxon>Limulus</taxon>
    </lineage>
</organism>
<dbReference type="InterPro" id="IPR013098">
    <property type="entry name" value="Ig_I-set"/>
</dbReference>
<gene>
    <name evidence="7" type="primary">LOC106465522</name>
</gene>
<dbReference type="SMART" id="SM00409">
    <property type="entry name" value="IG"/>
    <property type="match status" value="1"/>
</dbReference>
<dbReference type="PROSITE" id="PS50835">
    <property type="entry name" value="IG_LIKE"/>
    <property type="match status" value="1"/>
</dbReference>
<evidence type="ECO:0000256" key="2">
    <source>
        <dbReference type="PROSITE-ProRule" id="PRU00076"/>
    </source>
</evidence>
<evidence type="ECO:0000256" key="3">
    <source>
        <dbReference type="SAM" id="SignalP"/>
    </source>
</evidence>
<keyword evidence="3" id="KW-0732">Signal</keyword>
<evidence type="ECO:0000259" key="5">
    <source>
        <dbReference type="PROSITE" id="PS50835"/>
    </source>
</evidence>
<name>A0ABM1BFX3_LIMPO</name>
<dbReference type="CDD" id="cd00054">
    <property type="entry name" value="EGF_CA"/>
    <property type="match status" value="1"/>
</dbReference>
<dbReference type="SMART" id="SM00181">
    <property type="entry name" value="EGF"/>
    <property type="match status" value="1"/>
</dbReference>
<dbReference type="InterPro" id="IPR036179">
    <property type="entry name" value="Ig-like_dom_sf"/>
</dbReference>
<dbReference type="Pfam" id="PF00008">
    <property type="entry name" value="EGF"/>
    <property type="match status" value="1"/>
</dbReference>
<keyword evidence="2" id="KW-0245">EGF-like domain</keyword>
<feature type="chain" id="PRO_5046688501" evidence="3">
    <location>
        <begin position="23"/>
        <end position="337"/>
    </location>
</feature>
<dbReference type="Gene3D" id="2.60.40.10">
    <property type="entry name" value="Immunoglobulins"/>
    <property type="match status" value="1"/>
</dbReference>
<dbReference type="InterPro" id="IPR050958">
    <property type="entry name" value="Cell_Adh-Cytoskel_Orgn"/>
</dbReference>
<evidence type="ECO:0000313" key="7">
    <source>
        <dbReference type="RefSeq" id="XP_013781204.2"/>
    </source>
</evidence>
<protein>
    <submittedName>
        <fullName evidence="7">Pro-neuregulin-2, membrane-bound isoform-like</fullName>
    </submittedName>
</protein>
<evidence type="ECO:0000313" key="6">
    <source>
        <dbReference type="Proteomes" id="UP000694941"/>
    </source>
</evidence>
<dbReference type="InterPro" id="IPR007110">
    <property type="entry name" value="Ig-like_dom"/>
</dbReference>
<dbReference type="Proteomes" id="UP000694941">
    <property type="component" value="Unplaced"/>
</dbReference>
<dbReference type="PROSITE" id="PS01186">
    <property type="entry name" value="EGF_2"/>
    <property type="match status" value="1"/>
</dbReference>
<dbReference type="Gene3D" id="2.10.25.10">
    <property type="entry name" value="Laminin"/>
    <property type="match status" value="1"/>
</dbReference>
<dbReference type="RefSeq" id="XP_013781204.2">
    <property type="nucleotide sequence ID" value="XM_013925750.2"/>
</dbReference>
<evidence type="ECO:0000259" key="4">
    <source>
        <dbReference type="PROSITE" id="PS50026"/>
    </source>
</evidence>
<dbReference type="PANTHER" id="PTHR45080:SF33">
    <property type="entry name" value="IG-LIKE DOMAIN-CONTAINING PROTEIN"/>
    <property type="match status" value="1"/>
</dbReference>
<dbReference type="GeneID" id="106465522"/>
<dbReference type="SUPFAM" id="SSF57196">
    <property type="entry name" value="EGF/Laminin"/>
    <property type="match status" value="1"/>
</dbReference>
<dbReference type="CDD" id="cd00096">
    <property type="entry name" value="Ig"/>
    <property type="match status" value="1"/>
</dbReference>
<dbReference type="InterPro" id="IPR003598">
    <property type="entry name" value="Ig_sub2"/>
</dbReference>
<dbReference type="InterPro" id="IPR000742">
    <property type="entry name" value="EGF"/>
</dbReference>
<feature type="domain" description="EGF-like" evidence="4">
    <location>
        <begin position="268"/>
        <end position="307"/>
    </location>
</feature>
<keyword evidence="6" id="KW-1185">Reference proteome</keyword>
<dbReference type="SUPFAM" id="SSF48726">
    <property type="entry name" value="Immunoglobulin"/>
    <property type="match status" value="1"/>
</dbReference>
<proteinExistence type="predicted"/>
<reference evidence="7" key="1">
    <citation type="submission" date="2025-08" db="UniProtKB">
        <authorList>
            <consortium name="RefSeq"/>
        </authorList>
    </citation>
    <scope>IDENTIFICATION</scope>
    <source>
        <tissue evidence="7">Muscle</tissue>
    </source>
</reference>
<feature type="disulfide bond" evidence="2">
    <location>
        <begin position="297"/>
        <end position="306"/>
    </location>
</feature>
<feature type="domain" description="Ig-like" evidence="5">
    <location>
        <begin position="156"/>
        <end position="240"/>
    </location>
</feature>
<dbReference type="PANTHER" id="PTHR45080">
    <property type="entry name" value="CONTACTIN 5"/>
    <property type="match status" value="1"/>
</dbReference>
<dbReference type="InterPro" id="IPR013783">
    <property type="entry name" value="Ig-like_fold"/>
</dbReference>
<feature type="signal peptide" evidence="3">
    <location>
        <begin position="1"/>
        <end position="22"/>
    </location>
</feature>
<dbReference type="SMART" id="SM00408">
    <property type="entry name" value="IGc2"/>
    <property type="match status" value="1"/>
</dbReference>
<dbReference type="PROSITE" id="PS50026">
    <property type="entry name" value="EGF_3"/>
    <property type="match status" value="1"/>
</dbReference>
<dbReference type="Pfam" id="PF07679">
    <property type="entry name" value="I-set"/>
    <property type="match status" value="1"/>
</dbReference>
<comment type="caution">
    <text evidence="2">Lacks conserved residue(s) required for the propagation of feature annotation.</text>
</comment>
<dbReference type="PROSITE" id="PS00022">
    <property type="entry name" value="EGF_1"/>
    <property type="match status" value="1"/>
</dbReference>
<feature type="disulfide bond" evidence="2">
    <location>
        <begin position="278"/>
        <end position="295"/>
    </location>
</feature>
<keyword evidence="2" id="KW-1015">Disulfide bond</keyword>
<evidence type="ECO:0000256" key="1">
    <source>
        <dbReference type="ARBA" id="ARBA00023319"/>
    </source>
</evidence>
<sequence>MRTCIVGWLSLTFLFVWSRVTATMTCLDDKLDVASKAYLAPIVFQGRLIRLQYSPTIKKLKFRVKKIYKNDKDVSLQKNYAVYLNFLTKNSCLNTFKIKDFQRKGKFVVFASAQPPIQPRNSFKKSFVAVAMPLRLNRKTDRTVRKILCQGCAKPPSARIHPIRVKTKLKTQFKLRCKLKGNPWPQVQWYKNKKLIKENERIQIETKRKSSVITVKRVKRRDGGWYECRATNILAPLTISKVKVVITGSRKSTKSSENSTEYTPWHFKRSPCNVRSFCLNGGTCTMIESLQERVCECADGYKGRRCEQKDTTYTFVLPQTSADIVTTTKILESVLGK</sequence>